<feature type="compositionally biased region" description="Polar residues" evidence="1">
    <location>
        <begin position="255"/>
        <end position="266"/>
    </location>
</feature>
<evidence type="ECO:0000313" key="3">
    <source>
        <dbReference type="Proteomes" id="UP000283269"/>
    </source>
</evidence>
<gene>
    <name evidence="2" type="ORF">CVT25_008760</name>
</gene>
<name>A0A409XNN8_PSICY</name>
<accession>A0A409XNN8</accession>
<evidence type="ECO:0000313" key="2">
    <source>
        <dbReference type="EMBL" id="PPQ92409.1"/>
    </source>
</evidence>
<feature type="compositionally biased region" description="Basic and acidic residues" evidence="1">
    <location>
        <begin position="268"/>
        <end position="282"/>
    </location>
</feature>
<sequence length="390" mass="43537">MMPTYVDMDSSNTTYVGITEPELLSSDPQLSRHDPKVLAFARMPKFPQSDESTTRMNLQHLISSLKLQPSASPSLHASFPAPESIATRPGSTVPPISSNTNATPCSGAVATDPLVEAAPLNSPSNSRHKDIFRKPTIIQRPRENMVMQSIFLKRKASKEELYTRPRKMARSHEKTDNLELTPQLKLPSEAAHNQHVPSLGLLDTTHAYDISEQSPLGRENTPFSETEAPPVSDSDCSDSDDDKIDSLFGDGDQAANESDSSQNFDETSPAHDDTPFSKKDPGSDTLSIPERRPGPPLVDSLKVTRWVEFLDQFASLRIADNLHPKLANNLHALLQHINEHKDNAYLTPQVLLESQLAKIIKQFRHSQYERQTRRVADEVTKYWRKLCLDS</sequence>
<feature type="region of interest" description="Disordered" evidence="1">
    <location>
        <begin position="69"/>
        <end position="107"/>
    </location>
</feature>
<comment type="caution">
    <text evidence="2">The sequence shown here is derived from an EMBL/GenBank/DDBJ whole genome shotgun (WGS) entry which is preliminary data.</text>
</comment>
<dbReference type="InParanoid" id="A0A409XNN8"/>
<dbReference type="AlphaFoldDB" id="A0A409XNN8"/>
<proteinExistence type="predicted"/>
<dbReference type="Proteomes" id="UP000283269">
    <property type="component" value="Unassembled WGS sequence"/>
</dbReference>
<evidence type="ECO:0000256" key="1">
    <source>
        <dbReference type="SAM" id="MobiDB-lite"/>
    </source>
</evidence>
<dbReference type="EMBL" id="NHYD01001049">
    <property type="protein sequence ID" value="PPQ92409.1"/>
    <property type="molecule type" value="Genomic_DNA"/>
</dbReference>
<organism evidence="2 3">
    <name type="scientific">Psilocybe cyanescens</name>
    <dbReference type="NCBI Taxonomy" id="93625"/>
    <lineage>
        <taxon>Eukaryota</taxon>
        <taxon>Fungi</taxon>
        <taxon>Dikarya</taxon>
        <taxon>Basidiomycota</taxon>
        <taxon>Agaricomycotina</taxon>
        <taxon>Agaricomycetes</taxon>
        <taxon>Agaricomycetidae</taxon>
        <taxon>Agaricales</taxon>
        <taxon>Agaricineae</taxon>
        <taxon>Strophariaceae</taxon>
        <taxon>Psilocybe</taxon>
    </lineage>
</organism>
<feature type="compositionally biased region" description="Polar residues" evidence="1">
    <location>
        <begin position="94"/>
        <end position="104"/>
    </location>
</feature>
<feature type="region of interest" description="Disordered" evidence="1">
    <location>
        <begin position="213"/>
        <end position="297"/>
    </location>
</feature>
<keyword evidence="3" id="KW-1185">Reference proteome</keyword>
<dbReference type="OrthoDB" id="3071055at2759"/>
<protein>
    <submittedName>
        <fullName evidence="2">Uncharacterized protein</fullName>
    </submittedName>
</protein>
<reference evidence="2 3" key="1">
    <citation type="journal article" date="2018" name="Evol. Lett.">
        <title>Horizontal gene cluster transfer increased hallucinogenic mushroom diversity.</title>
        <authorList>
            <person name="Reynolds H.T."/>
            <person name="Vijayakumar V."/>
            <person name="Gluck-Thaler E."/>
            <person name="Korotkin H.B."/>
            <person name="Matheny P.B."/>
            <person name="Slot J.C."/>
        </authorList>
    </citation>
    <scope>NUCLEOTIDE SEQUENCE [LARGE SCALE GENOMIC DNA]</scope>
    <source>
        <strain evidence="2 3">2631</strain>
    </source>
</reference>